<feature type="domain" description="MHD1" evidence="1">
    <location>
        <begin position="456"/>
        <end position="558"/>
    </location>
</feature>
<dbReference type="AlphaFoldDB" id="A0A2P2M0R4"/>
<dbReference type="PANTHER" id="PTHR31280">
    <property type="entry name" value="PROTEIN UNC-13 HOMOLOG"/>
    <property type="match status" value="1"/>
</dbReference>
<dbReference type="PROSITE" id="PS51258">
    <property type="entry name" value="MHD1"/>
    <property type="match status" value="1"/>
</dbReference>
<dbReference type="EMBL" id="GGEC01043334">
    <property type="protein sequence ID" value="MBX23818.1"/>
    <property type="molecule type" value="Transcribed_RNA"/>
</dbReference>
<dbReference type="InterPro" id="IPR014770">
    <property type="entry name" value="Munc13_1"/>
</dbReference>
<accession>A0A2P2M0R4</accession>
<dbReference type="EMBL" id="GGEC01043340">
    <property type="protein sequence ID" value="MBX23824.1"/>
    <property type="molecule type" value="Transcribed_RNA"/>
</dbReference>
<dbReference type="EMBL" id="GGEC01043339">
    <property type="protein sequence ID" value="MBX23823.1"/>
    <property type="molecule type" value="Transcribed_RNA"/>
</dbReference>
<dbReference type="PANTHER" id="PTHR31280:SF3">
    <property type="entry name" value="DNA TOPOISOMERASE 4 SUBUNIT B (DUF810)"/>
    <property type="match status" value="1"/>
</dbReference>
<dbReference type="EMBL" id="GGEC01043341">
    <property type="protein sequence ID" value="MBX23825.1"/>
    <property type="molecule type" value="Transcribed_RNA"/>
</dbReference>
<dbReference type="Pfam" id="PF25761">
    <property type="entry name" value="TPR_PATROL1"/>
    <property type="match status" value="1"/>
</dbReference>
<evidence type="ECO:0000313" key="2">
    <source>
        <dbReference type="EMBL" id="MBX23823.1"/>
    </source>
</evidence>
<dbReference type="InterPro" id="IPR008528">
    <property type="entry name" value="unc-13_homologue"/>
</dbReference>
<reference evidence="2" key="1">
    <citation type="submission" date="2018-02" db="EMBL/GenBank/DDBJ databases">
        <title>Rhizophora mucronata_Transcriptome.</title>
        <authorList>
            <person name="Meera S.P."/>
            <person name="Sreeshan A."/>
            <person name="Augustine A."/>
        </authorList>
    </citation>
    <scope>NUCLEOTIDE SEQUENCE</scope>
    <source>
        <tissue evidence="2">Leaf</tissue>
    </source>
</reference>
<proteinExistence type="predicted"/>
<dbReference type="InterPro" id="IPR057984">
    <property type="entry name" value="PATROL1_C"/>
</dbReference>
<organism evidence="2">
    <name type="scientific">Rhizophora mucronata</name>
    <name type="common">Asiatic mangrove</name>
    <dbReference type="NCBI Taxonomy" id="61149"/>
    <lineage>
        <taxon>Eukaryota</taxon>
        <taxon>Viridiplantae</taxon>
        <taxon>Streptophyta</taxon>
        <taxon>Embryophyta</taxon>
        <taxon>Tracheophyta</taxon>
        <taxon>Spermatophyta</taxon>
        <taxon>Magnoliopsida</taxon>
        <taxon>eudicotyledons</taxon>
        <taxon>Gunneridae</taxon>
        <taxon>Pentapetalae</taxon>
        <taxon>rosids</taxon>
        <taxon>fabids</taxon>
        <taxon>Malpighiales</taxon>
        <taxon>Rhizophoraceae</taxon>
        <taxon>Rhizophora</taxon>
    </lineage>
</organism>
<protein>
    <submittedName>
        <fullName evidence="2">Uncharacterized protein MANES_01G065400</fullName>
    </submittedName>
</protein>
<evidence type="ECO:0000259" key="1">
    <source>
        <dbReference type="PROSITE" id="PS51258"/>
    </source>
</evidence>
<name>A0A2P2M0R4_RHIMU</name>
<sequence>MASMFFSGDEVHVADDRKKEKGSKLLSGLKSKKEKMLPHHPSLGRHSALMDIVRVQMQISEAMHACIRRNLLQLVARKISQIDLPHISLELLNGIFKSDFPNEKSYMQWRSREANILEELLCIIANSMTTEVRSHVAKIRDTKQWDAAMSPSERVAVIASIRQVAMKLSSLPGKFGIEGETFYWTAGYHLNIRLYLNLLFAVFDILEEGQLIEEADDLLSIIKLTWSTLGITRKMHNALYGWVLFQQFLETDGDGLLENAVLELQKLLSAAEDDDKEEQYMNSLLCLRQWNGSELKVRLVQTILLSVTSWCDSVLQDYHLHFGQKFSNFRMVVTMVFEVGIPTDDCGEIKLTKLNASNQNSTRMLKLYVKRSTEAAYSRVASKMDLESKVERTHPLALLANELKLIAEREFKVFYPVLRECFPESMRISVFLLHQFYGEKLKPFLKGVSSLSEDVKLVLPAADMLDHYLTQLYTSVMEANNMVHSFSQDLDHYEIGEMSKPLILDWAISQHAHILEWTGRAFDIEDWEPLSFHQRQAASIVEVFRIIEEVHMPLRQLY</sequence>